<gene>
    <name evidence="2" type="ORF">GAK35_04117</name>
</gene>
<proteinExistence type="predicted"/>
<reference evidence="3" key="1">
    <citation type="journal article" date="2020" name="MBio">
        <title>Horizontal gene transfer to a defensive symbiont with a reduced genome amongst a multipartite beetle microbiome.</title>
        <authorList>
            <person name="Waterworth S.C."/>
            <person name="Florez L.V."/>
            <person name="Rees E.R."/>
            <person name="Hertweck C."/>
            <person name="Kaltenpoth M."/>
            <person name="Kwan J.C."/>
        </authorList>
    </citation>
    <scope>NUCLEOTIDE SEQUENCE [LARGE SCALE GENOMIC DNA]</scope>
</reference>
<comment type="caution">
    <text evidence="2">The sequence shown here is derived from an EMBL/GenBank/DDBJ whole genome shotgun (WGS) entry which is preliminary data.</text>
</comment>
<organism evidence="2 3">
    <name type="scientific">Herbaspirillum frisingense</name>
    <dbReference type="NCBI Taxonomy" id="92645"/>
    <lineage>
        <taxon>Bacteria</taxon>
        <taxon>Pseudomonadati</taxon>
        <taxon>Pseudomonadota</taxon>
        <taxon>Betaproteobacteria</taxon>
        <taxon>Burkholderiales</taxon>
        <taxon>Oxalobacteraceae</taxon>
        <taxon>Herbaspirillum</taxon>
    </lineage>
</organism>
<evidence type="ECO:0000313" key="3">
    <source>
        <dbReference type="Proteomes" id="UP000462435"/>
    </source>
</evidence>
<dbReference type="AlphaFoldDB" id="A0A7V8JSI7"/>
<sequence>MAWLTCSMPLRCSSDAAEISPTMSVRRRTADTTSPMVSPARATWSEPLPTRCTESSISALISLAACALRWANERTSEATTAKPRPCSPARAASTAALSARMLVWKAMPSITPMMSEILRELSVMPSMVCTTCPTTSPPRLAMSEALLANWPAWRALSAFCFTVEVSESMLEAVVASEPACSSVREDRSRLPAAISRAPMSMASVPWWIPLITSARRSRMADISYSRLLVSPGRVFTRTVRSPAAMRVAISTA</sequence>
<dbReference type="Proteomes" id="UP000462435">
    <property type="component" value="Unassembled WGS sequence"/>
</dbReference>
<protein>
    <submittedName>
        <fullName evidence="2">Uncharacterized protein</fullName>
    </submittedName>
</protein>
<name>A0A7V8JSI7_9BURK</name>
<dbReference type="EMBL" id="WNDX01000205">
    <property type="protein sequence ID" value="KAF1036243.1"/>
    <property type="molecule type" value="Genomic_DNA"/>
</dbReference>
<feature type="region of interest" description="Disordered" evidence="1">
    <location>
        <begin position="23"/>
        <end position="42"/>
    </location>
</feature>
<accession>A0A7V8JSI7</accession>
<evidence type="ECO:0000313" key="2">
    <source>
        <dbReference type="EMBL" id="KAF1036243.1"/>
    </source>
</evidence>
<evidence type="ECO:0000256" key="1">
    <source>
        <dbReference type="SAM" id="MobiDB-lite"/>
    </source>
</evidence>